<dbReference type="InterPro" id="IPR055198">
    <property type="entry name" value="NSD_PHD"/>
</dbReference>
<dbReference type="AlphaFoldDB" id="A0A7J6VIV7"/>
<dbReference type="EMBL" id="JABWDY010032494">
    <property type="protein sequence ID" value="KAF5184145.1"/>
    <property type="molecule type" value="Genomic_DNA"/>
</dbReference>
<gene>
    <name evidence="2" type="ORF">FRX31_026268</name>
</gene>
<evidence type="ECO:0000259" key="1">
    <source>
        <dbReference type="Pfam" id="PF22908"/>
    </source>
</evidence>
<evidence type="ECO:0000313" key="2">
    <source>
        <dbReference type="EMBL" id="KAF5184145.1"/>
    </source>
</evidence>
<dbReference type="Pfam" id="PF22908">
    <property type="entry name" value="PHD_NSD"/>
    <property type="match status" value="1"/>
</dbReference>
<keyword evidence="3" id="KW-1185">Reference proteome</keyword>
<dbReference type="PANTHER" id="PTHR46235">
    <property type="entry name" value="PHD FINGER-CONTAINING PROTEIN DDB_G0268158"/>
    <property type="match status" value="1"/>
</dbReference>
<dbReference type="InterPro" id="IPR013083">
    <property type="entry name" value="Znf_RING/FYVE/PHD"/>
</dbReference>
<name>A0A7J6VIV7_THATH</name>
<organism evidence="2 3">
    <name type="scientific">Thalictrum thalictroides</name>
    <name type="common">Rue-anemone</name>
    <name type="synonym">Anemone thalictroides</name>
    <dbReference type="NCBI Taxonomy" id="46969"/>
    <lineage>
        <taxon>Eukaryota</taxon>
        <taxon>Viridiplantae</taxon>
        <taxon>Streptophyta</taxon>
        <taxon>Embryophyta</taxon>
        <taxon>Tracheophyta</taxon>
        <taxon>Spermatophyta</taxon>
        <taxon>Magnoliopsida</taxon>
        <taxon>Ranunculales</taxon>
        <taxon>Ranunculaceae</taxon>
        <taxon>Thalictroideae</taxon>
        <taxon>Thalictrum</taxon>
    </lineage>
</organism>
<sequence>MLDFQVFQCSSETCGHFYHPRCVAKLLHPINESAADQIQKKIFAGESFMCPVHKCIRCKEIENDDVVELQFAVCRRCPKVYHTGCLPGDISSESSVDKGILQRAWKGLLQKNRILIYCTKHKIDECTLAPVGDYIVFPDVQEKKKASSTDLRSSQGKIVAKKNGFASRRKPERNPVNKLDVVKKPCAKTNAKQDSPIAETNICLKKKSLNGVPDKGMQFGKSKQQGSSRNKYKRSMTHIPATKNSSSSTAIVEGEMEMRRVDITKEKSSVKTVEAVERCLKGALMQAYYSDNIVDKLIPLAQVEGSDKAIENAIRNVKDHSVSYPKVDYESEIFDDVTNSKAIENTIRNVEDHSVSDPKVDYESEIFDIMKSK</sequence>
<comment type="caution">
    <text evidence="2">The sequence shown here is derived from an EMBL/GenBank/DDBJ whole genome shotgun (WGS) entry which is preliminary data.</text>
</comment>
<feature type="domain" description="Histone-lysine N-methyltransferase NSD-like PHD zinc finger" evidence="1">
    <location>
        <begin position="5"/>
        <end position="53"/>
    </location>
</feature>
<evidence type="ECO:0000313" key="3">
    <source>
        <dbReference type="Proteomes" id="UP000554482"/>
    </source>
</evidence>
<accession>A0A7J6VIV7</accession>
<dbReference type="OrthoDB" id="21264at2759"/>
<proteinExistence type="predicted"/>
<dbReference type="Proteomes" id="UP000554482">
    <property type="component" value="Unassembled WGS sequence"/>
</dbReference>
<feature type="non-terminal residue" evidence="2">
    <location>
        <position position="1"/>
    </location>
</feature>
<reference evidence="2 3" key="1">
    <citation type="submission" date="2020-06" db="EMBL/GenBank/DDBJ databases">
        <title>Transcriptomic and genomic resources for Thalictrum thalictroides and T. hernandezii: Facilitating candidate gene discovery in an emerging model plant lineage.</title>
        <authorList>
            <person name="Arias T."/>
            <person name="Riano-Pachon D.M."/>
            <person name="Di Stilio V.S."/>
        </authorList>
    </citation>
    <scope>NUCLEOTIDE SEQUENCE [LARGE SCALE GENOMIC DNA]</scope>
    <source>
        <strain evidence="3">cv. WT478/WT964</strain>
        <tissue evidence="2">Leaves</tissue>
    </source>
</reference>
<dbReference type="Gene3D" id="3.30.40.10">
    <property type="entry name" value="Zinc/RING finger domain, C3HC4 (zinc finger)"/>
    <property type="match status" value="1"/>
</dbReference>
<dbReference type="PANTHER" id="PTHR46235:SF3">
    <property type="entry name" value="PHD FINGER-CONTAINING PROTEIN DDB_G0268158"/>
    <property type="match status" value="1"/>
</dbReference>
<protein>
    <submittedName>
        <fullName evidence="2">Enhanced downy mildew</fullName>
    </submittedName>
</protein>